<keyword evidence="2" id="KW-1185">Reference proteome</keyword>
<dbReference type="Proteomes" id="UP000316426">
    <property type="component" value="Chromosome"/>
</dbReference>
<dbReference type="KEGG" id="bmei:Spa11_45690"/>
<dbReference type="EMBL" id="CP036349">
    <property type="protein sequence ID" value="QDV76339.1"/>
    <property type="molecule type" value="Genomic_DNA"/>
</dbReference>
<evidence type="ECO:0000313" key="2">
    <source>
        <dbReference type="Proteomes" id="UP000316426"/>
    </source>
</evidence>
<gene>
    <name evidence="1" type="ORF">Spa11_45690</name>
</gene>
<dbReference type="AlphaFoldDB" id="A0A518KEX3"/>
<organism evidence="1 2">
    <name type="scientific">Botrimarina mediterranea</name>
    <dbReference type="NCBI Taxonomy" id="2528022"/>
    <lineage>
        <taxon>Bacteria</taxon>
        <taxon>Pseudomonadati</taxon>
        <taxon>Planctomycetota</taxon>
        <taxon>Planctomycetia</taxon>
        <taxon>Pirellulales</taxon>
        <taxon>Lacipirellulaceae</taxon>
        <taxon>Botrimarina</taxon>
    </lineage>
</organism>
<evidence type="ECO:0000313" key="1">
    <source>
        <dbReference type="EMBL" id="QDV76339.1"/>
    </source>
</evidence>
<accession>A0A518KEX3</accession>
<name>A0A518KEX3_9BACT</name>
<reference evidence="1 2" key="1">
    <citation type="submission" date="2019-02" db="EMBL/GenBank/DDBJ databases">
        <title>Deep-cultivation of Planctomycetes and their phenomic and genomic characterization uncovers novel biology.</title>
        <authorList>
            <person name="Wiegand S."/>
            <person name="Jogler M."/>
            <person name="Boedeker C."/>
            <person name="Pinto D."/>
            <person name="Vollmers J."/>
            <person name="Rivas-Marin E."/>
            <person name="Kohn T."/>
            <person name="Peeters S.H."/>
            <person name="Heuer A."/>
            <person name="Rast P."/>
            <person name="Oberbeckmann S."/>
            <person name="Bunk B."/>
            <person name="Jeske O."/>
            <person name="Meyerdierks A."/>
            <person name="Storesund J.E."/>
            <person name="Kallscheuer N."/>
            <person name="Luecker S."/>
            <person name="Lage O.M."/>
            <person name="Pohl T."/>
            <person name="Merkel B.J."/>
            <person name="Hornburger P."/>
            <person name="Mueller R.-W."/>
            <person name="Bruemmer F."/>
            <person name="Labrenz M."/>
            <person name="Spormann A.M."/>
            <person name="Op den Camp H."/>
            <person name="Overmann J."/>
            <person name="Amann R."/>
            <person name="Jetten M.S.M."/>
            <person name="Mascher T."/>
            <person name="Medema M.H."/>
            <person name="Devos D.P."/>
            <person name="Kaster A.-K."/>
            <person name="Ovreas L."/>
            <person name="Rohde M."/>
            <person name="Galperin M.Y."/>
            <person name="Jogler C."/>
        </authorList>
    </citation>
    <scope>NUCLEOTIDE SEQUENCE [LARGE SCALE GENOMIC DNA]</scope>
    <source>
        <strain evidence="1 2">Spa11</strain>
    </source>
</reference>
<proteinExistence type="predicted"/>
<sequence length="114" mass="11935">MEDSPGGATATLHVELLSPLRGFLLSLMVFEGLAPLATRFRPSGAFKKKRPGAKAPGRLSFQLSLASQAAVASLVWPTFHSEKPRSSMPPALATLPTVCLSSFTNGCSASTFSA</sequence>
<protein>
    <submittedName>
        <fullName evidence="1">Uncharacterized protein</fullName>
    </submittedName>
</protein>